<proteinExistence type="predicted"/>
<dbReference type="Proteomes" id="UP000076738">
    <property type="component" value="Unassembled WGS sequence"/>
</dbReference>
<dbReference type="EMBL" id="KV417307">
    <property type="protein sequence ID" value="KZO92813.1"/>
    <property type="molecule type" value="Genomic_DNA"/>
</dbReference>
<dbReference type="AlphaFoldDB" id="A0A167INV6"/>
<name>A0A167INV6_CALVF</name>
<keyword evidence="2" id="KW-1185">Reference proteome</keyword>
<accession>A0A167INV6</accession>
<protein>
    <submittedName>
        <fullName evidence="1">Uncharacterized protein</fullName>
    </submittedName>
</protein>
<evidence type="ECO:0000313" key="1">
    <source>
        <dbReference type="EMBL" id="KZO92813.1"/>
    </source>
</evidence>
<reference evidence="1 2" key="1">
    <citation type="journal article" date="2016" name="Mol. Biol. Evol.">
        <title>Comparative Genomics of Early-Diverging Mushroom-Forming Fungi Provides Insights into the Origins of Lignocellulose Decay Capabilities.</title>
        <authorList>
            <person name="Nagy L.G."/>
            <person name="Riley R."/>
            <person name="Tritt A."/>
            <person name="Adam C."/>
            <person name="Daum C."/>
            <person name="Floudas D."/>
            <person name="Sun H."/>
            <person name="Yadav J.S."/>
            <person name="Pangilinan J."/>
            <person name="Larsson K.H."/>
            <person name="Matsuura K."/>
            <person name="Barry K."/>
            <person name="Labutti K."/>
            <person name="Kuo R."/>
            <person name="Ohm R.A."/>
            <person name="Bhattacharya S.S."/>
            <person name="Shirouzu T."/>
            <person name="Yoshinaga Y."/>
            <person name="Martin F.M."/>
            <person name="Grigoriev I.V."/>
            <person name="Hibbett D.S."/>
        </authorList>
    </citation>
    <scope>NUCLEOTIDE SEQUENCE [LARGE SCALE GENOMIC DNA]</scope>
    <source>
        <strain evidence="1 2">TUFC12733</strain>
    </source>
</reference>
<evidence type="ECO:0000313" key="2">
    <source>
        <dbReference type="Proteomes" id="UP000076738"/>
    </source>
</evidence>
<sequence length="69" mass="7672">MNLPTATGSACPTQGNTLLLLAGWTRSQDRPQSPRFSVFAQSGLQDCDQTETATLQMFEPVFKTRDNMY</sequence>
<organism evidence="1 2">
    <name type="scientific">Calocera viscosa (strain TUFC12733)</name>
    <dbReference type="NCBI Taxonomy" id="1330018"/>
    <lineage>
        <taxon>Eukaryota</taxon>
        <taxon>Fungi</taxon>
        <taxon>Dikarya</taxon>
        <taxon>Basidiomycota</taxon>
        <taxon>Agaricomycotina</taxon>
        <taxon>Dacrymycetes</taxon>
        <taxon>Dacrymycetales</taxon>
        <taxon>Dacrymycetaceae</taxon>
        <taxon>Calocera</taxon>
    </lineage>
</organism>
<gene>
    <name evidence="1" type="ORF">CALVIDRAFT_540695</name>
</gene>